<comment type="caution">
    <text evidence="2">The sequence shown here is derived from an EMBL/GenBank/DDBJ whole genome shotgun (WGS) entry which is preliminary data.</text>
</comment>
<reference evidence="2 3" key="1">
    <citation type="submission" date="2019-05" db="EMBL/GenBank/DDBJ databases">
        <title>Another draft genome of Portunus trituberculatus and its Hox gene families provides insights of decapod evolution.</title>
        <authorList>
            <person name="Jeong J.-H."/>
            <person name="Song I."/>
            <person name="Kim S."/>
            <person name="Choi T."/>
            <person name="Kim D."/>
            <person name="Ryu S."/>
            <person name="Kim W."/>
        </authorList>
    </citation>
    <scope>NUCLEOTIDE SEQUENCE [LARGE SCALE GENOMIC DNA]</scope>
    <source>
        <tissue evidence="2">Muscle</tissue>
    </source>
</reference>
<keyword evidence="1" id="KW-0812">Transmembrane</keyword>
<evidence type="ECO:0000313" key="2">
    <source>
        <dbReference type="EMBL" id="MPC28237.1"/>
    </source>
</evidence>
<dbReference type="Proteomes" id="UP000324222">
    <property type="component" value="Unassembled WGS sequence"/>
</dbReference>
<evidence type="ECO:0000313" key="3">
    <source>
        <dbReference type="Proteomes" id="UP000324222"/>
    </source>
</evidence>
<protein>
    <submittedName>
        <fullName evidence="2">Uncharacterized protein</fullName>
    </submittedName>
</protein>
<dbReference type="AlphaFoldDB" id="A0A5B7E4G8"/>
<keyword evidence="1" id="KW-0472">Membrane</keyword>
<name>A0A5B7E4G8_PORTR</name>
<proteinExistence type="predicted"/>
<accession>A0A5B7E4G8</accession>
<keyword evidence="3" id="KW-1185">Reference proteome</keyword>
<gene>
    <name evidence="2" type="ORF">E2C01_021435</name>
</gene>
<feature type="transmembrane region" description="Helical" evidence="1">
    <location>
        <begin position="51"/>
        <end position="79"/>
    </location>
</feature>
<organism evidence="2 3">
    <name type="scientific">Portunus trituberculatus</name>
    <name type="common">Swimming crab</name>
    <name type="synonym">Neptunus trituberculatus</name>
    <dbReference type="NCBI Taxonomy" id="210409"/>
    <lineage>
        <taxon>Eukaryota</taxon>
        <taxon>Metazoa</taxon>
        <taxon>Ecdysozoa</taxon>
        <taxon>Arthropoda</taxon>
        <taxon>Crustacea</taxon>
        <taxon>Multicrustacea</taxon>
        <taxon>Malacostraca</taxon>
        <taxon>Eumalacostraca</taxon>
        <taxon>Eucarida</taxon>
        <taxon>Decapoda</taxon>
        <taxon>Pleocyemata</taxon>
        <taxon>Brachyura</taxon>
        <taxon>Eubrachyura</taxon>
        <taxon>Portunoidea</taxon>
        <taxon>Portunidae</taxon>
        <taxon>Portuninae</taxon>
        <taxon>Portunus</taxon>
    </lineage>
</organism>
<dbReference type="EMBL" id="VSRR010001877">
    <property type="protein sequence ID" value="MPC28237.1"/>
    <property type="molecule type" value="Genomic_DNA"/>
</dbReference>
<keyword evidence="1" id="KW-1133">Transmembrane helix</keyword>
<evidence type="ECO:0000256" key="1">
    <source>
        <dbReference type="SAM" id="Phobius"/>
    </source>
</evidence>
<sequence>MASSGKNRSRTLHPLAVTKSGVSEALLLLLRGGSDLDSGKHDAALCMFLRVILHLIIESLAGTSPTTLAALVIMFVIIIM</sequence>